<dbReference type="InterPro" id="IPR021239">
    <property type="entry name" value="DUF2625"/>
</dbReference>
<dbReference type="Pfam" id="PF10946">
    <property type="entry name" value="DUF2625"/>
    <property type="match status" value="1"/>
</dbReference>
<dbReference type="NCBIfam" id="NF008498">
    <property type="entry name" value="PRK11408.1-5"/>
    <property type="match status" value="1"/>
</dbReference>
<dbReference type="EMBL" id="JPRO01000001">
    <property type="protein sequence ID" value="KFF09163.1"/>
    <property type="molecule type" value="Genomic_DNA"/>
</dbReference>
<organism evidence="1 2">
    <name type="scientific">Chryseobacterium luteum</name>
    <dbReference type="NCBI Taxonomy" id="421531"/>
    <lineage>
        <taxon>Bacteria</taxon>
        <taxon>Pseudomonadati</taxon>
        <taxon>Bacteroidota</taxon>
        <taxon>Flavobacteriia</taxon>
        <taxon>Flavobacteriales</taxon>
        <taxon>Weeksellaceae</taxon>
        <taxon>Chryseobacterium group</taxon>
        <taxon>Chryseobacterium</taxon>
    </lineage>
</organism>
<dbReference type="eggNOG" id="ENOG502ZBPN">
    <property type="taxonomic scope" value="Bacteria"/>
</dbReference>
<evidence type="ECO:0000313" key="2">
    <source>
        <dbReference type="Proteomes" id="UP000028703"/>
    </source>
</evidence>
<comment type="caution">
    <text evidence="1">The sequence shown here is derived from an EMBL/GenBank/DDBJ whole genome shotgun (WGS) entry which is preliminary data.</text>
</comment>
<dbReference type="RefSeq" id="WP_228377894.1">
    <property type="nucleotide sequence ID" value="NZ_JPRO01000001.1"/>
</dbReference>
<proteinExistence type="predicted"/>
<reference evidence="1 2" key="1">
    <citation type="submission" date="2014-07" db="EMBL/GenBank/DDBJ databases">
        <title>Genome of Chryseobacterium luteum DSM 18605.</title>
        <authorList>
            <person name="Stropko S.J."/>
            <person name="Pipes S.E."/>
            <person name="Newman J.D."/>
        </authorList>
    </citation>
    <scope>NUCLEOTIDE SEQUENCE [LARGE SCALE GENOMIC DNA]</scope>
    <source>
        <strain evidence="1 2">DSM 18605</strain>
    </source>
</reference>
<protein>
    <recommendedName>
        <fullName evidence="3">DUF2625 domain-containing protein</fullName>
    </recommendedName>
</protein>
<name>A0A085ZXJ9_9FLAO</name>
<evidence type="ECO:0008006" key="3">
    <source>
        <dbReference type="Google" id="ProtNLM"/>
    </source>
</evidence>
<dbReference type="AlphaFoldDB" id="A0A085ZXJ9"/>
<dbReference type="Proteomes" id="UP000028703">
    <property type="component" value="Unassembled WGS sequence"/>
</dbReference>
<dbReference type="STRING" id="421531.IX38_01210"/>
<gene>
    <name evidence="1" type="ORF">IX38_01210</name>
</gene>
<accession>A0A085ZXJ9</accession>
<evidence type="ECO:0000313" key="1">
    <source>
        <dbReference type="EMBL" id="KFF09163.1"/>
    </source>
</evidence>
<sequence>MKKFLTIIILSLFSSATYGQTKMRSIDELINNTDPGWVLVKEWIDSAKNKVEILPVDTNKANDALYKTQVTTRSPMGAIVYMTGGLLVDNGWIRILGSGSDKLNRSLPEWNKGKGFKDFGQPAPYLLIADDAIGGIFILNGGGLGSDLGKVYYLAPNNLEYEPLDITYTEFLNFCFNNNLDEFYKDYRWTNWKRDLAKLKNDQVFNFFPYLWTEQGKDINKVSKKEVPIEEHYRLTLEFRKQLGLDIQKQGS</sequence>
<keyword evidence="2" id="KW-1185">Reference proteome</keyword>